<feature type="region of interest" description="Disordered" evidence="1">
    <location>
        <begin position="11"/>
        <end position="88"/>
    </location>
</feature>
<comment type="caution">
    <text evidence="3">The sequence shown here is derived from an EMBL/GenBank/DDBJ whole genome shotgun (WGS) entry which is preliminary data.</text>
</comment>
<dbReference type="Pfam" id="PF12200">
    <property type="entry name" value="DUF3597"/>
    <property type="match status" value="1"/>
</dbReference>
<evidence type="ECO:0000259" key="2">
    <source>
        <dbReference type="Pfam" id="PF12200"/>
    </source>
</evidence>
<feature type="domain" description="DUF3597" evidence="2">
    <location>
        <begin position="3"/>
        <end position="149"/>
    </location>
</feature>
<name>A0A840YBG6_9SPHN</name>
<reference evidence="3 4" key="1">
    <citation type="submission" date="2020-08" db="EMBL/GenBank/DDBJ databases">
        <title>Genomic Encyclopedia of Type Strains, Phase IV (KMG-IV): sequencing the most valuable type-strain genomes for metagenomic binning, comparative biology and taxonomic classification.</title>
        <authorList>
            <person name="Goeker M."/>
        </authorList>
    </citation>
    <scope>NUCLEOTIDE SEQUENCE [LARGE SCALE GENOMIC DNA]</scope>
    <source>
        <strain evidence="3 4">DSM 26736</strain>
    </source>
</reference>
<dbReference type="InterPro" id="IPR022016">
    <property type="entry name" value="DUF3597"/>
</dbReference>
<evidence type="ECO:0000256" key="1">
    <source>
        <dbReference type="SAM" id="MobiDB-lite"/>
    </source>
</evidence>
<dbReference type="EMBL" id="JACIJF010000003">
    <property type="protein sequence ID" value="MBB5710194.1"/>
    <property type="molecule type" value="Genomic_DNA"/>
</dbReference>
<gene>
    <name evidence="3" type="ORF">FHT02_001422</name>
</gene>
<organism evidence="3 4">
    <name type="scientific">Sphingomonas xinjiangensis</name>
    <dbReference type="NCBI Taxonomy" id="643568"/>
    <lineage>
        <taxon>Bacteria</taxon>
        <taxon>Pseudomonadati</taxon>
        <taxon>Pseudomonadota</taxon>
        <taxon>Alphaproteobacteria</taxon>
        <taxon>Sphingomonadales</taxon>
        <taxon>Sphingomonadaceae</taxon>
        <taxon>Sphingomonas</taxon>
    </lineage>
</organism>
<dbReference type="SUPFAM" id="SSF158634">
    <property type="entry name" value="RPA2825-like"/>
    <property type="match status" value="1"/>
</dbReference>
<protein>
    <submittedName>
        <fullName evidence="3">3-oxoacyl-ACP reductase-like protein</fullName>
    </submittedName>
</protein>
<sequence>MSIFGKIKDAIFGKGGGPFGDNYLGHSNNRRDTPSPTPSAQPAPTVPAAQTPAGPQAQQPAAPTPAQQPVDVEQVLSGIASSKGSPDLNWRTSIVDLMKLLDLDSSLDNRKELATELGYTREKNGSAEMNIWLHKAVMQQLEKSGGKVPASLKD</sequence>
<feature type="compositionally biased region" description="Pro residues" evidence="1">
    <location>
        <begin position="35"/>
        <end position="45"/>
    </location>
</feature>
<keyword evidence="4" id="KW-1185">Reference proteome</keyword>
<dbReference type="AlphaFoldDB" id="A0A840YBG6"/>
<dbReference type="RefSeq" id="WP_184085902.1">
    <property type="nucleotide sequence ID" value="NZ_JACIJF010000003.1"/>
</dbReference>
<proteinExistence type="predicted"/>
<evidence type="ECO:0000313" key="3">
    <source>
        <dbReference type="EMBL" id="MBB5710194.1"/>
    </source>
</evidence>
<evidence type="ECO:0000313" key="4">
    <source>
        <dbReference type="Proteomes" id="UP000527143"/>
    </source>
</evidence>
<dbReference type="Proteomes" id="UP000527143">
    <property type="component" value="Unassembled WGS sequence"/>
</dbReference>
<accession>A0A840YBG6</accession>
<feature type="compositionally biased region" description="Low complexity" evidence="1">
    <location>
        <begin position="46"/>
        <end position="70"/>
    </location>
</feature>